<dbReference type="EMBL" id="FSRG01000006">
    <property type="protein sequence ID" value="SIO24984.1"/>
    <property type="molecule type" value="Genomic_DNA"/>
</dbReference>
<organism evidence="1 2">
    <name type="scientific">Halodesulfovibrio marinisediminis DSM 17456</name>
    <dbReference type="NCBI Taxonomy" id="1121457"/>
    <lineage>
        <taxon>Bacteria</taxon>
        <taxon>Pseudomonadati</taxon>
        <taxon>Thermodesulfobacteriota</taxon>
        <taxon>Desulfovibrionia</taxon>
        <taxon>Desulfovibrionales</taxon>
        <taxon>Desulfovibrionaceae</taxon>
        <taxon>Halodesulfovibrio</taxon>
    </lineage>
</organism>
<reference evidence="2" key="1">
    <citation type="submission" date="2016-11" db="EMBL/GenBank/DDBJ databases">
        <authorList>
            <person name="Varghese N."/>
            <person name="Submissions S."/>
        </authorList>
    </citation>
    <scope>NUCLEOTIDE SEQUENCE [LARGE SCALE GENOMIC DNA]</scope>
    <source>
        <strain evidence="2">DSM 17456</strain>
    </source>
</reference>
<name>A0A1N6HYU8_9BACT</name>
<dbReference type="Proteomes" id="UP000184694">
    <property type="component" value="Unassembled WGS sequence"/>
</dbReference>
<gene>
    <name evidence="1" type="ORF">SAMN02745161_2290</name>
</gene>
<dbReference type="OrthoDB" id="3252676at2"/>
<sequence length="337" mass="37694">MDKSNPKTLFLVVGAVFSILCVEHYSEIKGILAEFSILKDLGENLPVIATLASGFGVLWYQRKREAEEKAKSTLLASTYRLGAQFSTTVNVFCLSIEKWVGTDCVTFSKFSLLNGRQQTDVSELAAIEGMTGLLTELILVEDSLGNMRVHMEGINELIDEANSAPPVKKVQLRNEIMLSVKDCIEIVLSNSKEFKAVAVKLNKELKKLKKGVEIDIERTDELIAKAEGVKRVFERMKLDPRPSSIRAFLERLDNKVVYKHLNGLQQEFGPTELLNGGLEYLVKITAEEYGEDVGEELRVALLEWLVGFWYTILVRNTQQKAKASAESEDEKKSAEAA</sequence>
<evidence type="ECO:0000313" key="1">
    <source>
        <dbReference type="EMBL" id="SIO24984.1"/>
    </source>
</evidence>
<accession>A0A1N6HYU8</accession>
<proteinExistence type="predicted"/>
<dbReference type="AlphaFoldDB" id="A0A1N6HYU8"/>
<dbReference type="RefSeq" id="WP_074217071.1">
    <property type="nucleotide sequence ID" value="NZ_FSRG01000006.1"/>
</dbReference>
<evidence type="ECO:0000313" key="2">
    <source>
        <dbReference type="Proteomes" id="UP000184694"/>
    </source>
</evidence>
<keyword evidence="2" id="KW-1185">Reference proteome</keyword>
<protein>
    <submittedName>
        <fullName evidence="1">Uncharacterized protein</fullName>
    </submittedName>
</protein>